<evidence type="ECO:0000313" key="2">
    <source>
        <dbReference type="WBParaSite" id="nRc.2.0.1.t00293-RA"/>
    </source>
</evidence>
<reference evidence="2" key="1">
    <citation type="submission" date="2022-11" db="UniProtKB">
        <authorList>
            <consortium name="WormBaseParasite"/>
        </authorList>
    </citation>
    <scope>IDENTIFICATION</scope>
</reference>
<name>A0A915HFW1_ROMCU</name>
<proteinExistence type="predicted"/>
<organism evidence="1 2">
    <name type="scientific">Romanomermis culicivorax</name>
    <name type="common">Nematode worm</name>
    <dbReference type="NCBI Taxonomy" id="13658"/>
    <lineage>
        <taxon>Eukaryota</taxon>
        <taxon>Metazoa</taxon>
        <taxon>Ecdysozoa</taxon>
        <taxon>Nematoda</taxon>
        <taxon>Enoplea</taxon>
        <taxon>Dorylaimia</taxon>
        <taxon>Mermithida</taxon>
        <taxon>Mermithoidea</taxon>
        <taxon>Mermithidae</taxon>
        <taxon>Romanomermis</taxon>
    </lineage>
</organism>
<dbReference type="AlphaFoldDB" id="A0A915HFW1"/>
<sequence length="61" mass="7183">MDRTISTAPAQYRATEKVDSWSCDFFLVKLLKREIFVASLLRHPLHNHWKLIDEILPIAFT</sequence>
<dbReference type="WBParaSite" id="nRc.2.0.1.t00293-RA">
    <property type="protein sequence ID" value="nRc.2.0.1.t00293-RA"/>
    <property type="gene ID" value="nRc.2.0.1.g00293"/>
</dbReference>
<evidence type="ECO:0000313" key="1">
    <source>
        <dbReference type="Proteomes" id="UP000887565"/>
    </source>
</evidence>
<protein>
    <submittedName>
        <fullName evidence="2">Uncharacterized protein</fullName>
    </submittedName>
</protein>
<dbReference type="Proteomes" id="UP000887565">
    <property type="component" value="Unplaced"/>
</dbReference>
<keyword evidence="1" id="KW-1185">Reference proteome</keyword>
<accession>A0A915HFW1</accession>